<feature type="transmembrane region" description="Helical" evidence="10">
    <location>
        <begin position="165"/>
        <end position="186"/>
    </location>
</feature>
<feature type="transmembrane region" description="Helical" evidence="10">
    <location>
        <begin position="132"/>
        <end position="153"/>
    </location>
</feature>
<evidence type="ECO:0000313" key="12">
    <source>
        <dbReference type="EMBL" id="SJZ89841.1"/>
    </source>
</evidence>
<proteinExistence type="inferred from homology"/>
<comment type="similarity">
    <text evidence="2">Belongs to the ABC-2 integral membrane protein family.</text>
</comment>
<dbReference type="RefSeq" id="WP_159447342.1">
    <property type="nucleotide sequence ID" value="NZ_FUXP01000003.1"/>
</dbReference>
<evidence type="ECO:0000256" key="6">
    <source>
        <dbReference type="ARBA" id="ARBA00022692"/>
    </source>
</evidence>
<name>A0A1T4PER9_9GAMM</name>
<dbReference type="GO" id="GO:0140359">
    <property type="term" value="F:ABC-type transporter activity"/>
    <property type="evidence" value="ECO:0007669"/>
    <property type="project" value="InterPro"/>
</dbReference>
<feature type="transmembrane region" description="Helical" evidence="10">
    <location>
        <begin position="252"/>
        <end position="271"/>
    </location>
</feature>
<dbReference type="PRINTS" id="PR00164">
    <property type="entry name" value="ABC2TRNSPORT"/>
</dbReference>
<dbReference type="PANTHER" id="PTHR30413">
    <property type="entry name" value="INNER MEMBRANE TRANSPORT PERMEASE"/>
    <property type="match status" value="1"/>
</dbReference>
<accession>A0A1T4PER9</accession>
<dbReference type="AlphaFoldDB" id="A0A1T4PER9"/>
<keyword evidence="7 10" id="KW-1133">Transmembrane helix</keyword>
<protein>
    <submittedName>
        <fullName evidence="12">ABC-2 type transport system permease protein</fullName>
    </submittedName>
</protein>
<dbReference type="STRING" id="1122188.SAMN02745674_01152"/>
<organism evidence="12 13">
    <name type="scientific">Lysobacter spongiicola DSM 21749</name>
    <dbReference type="NCBI Taxonomy" id="1122188"/>
    <lineage>
        <taxon>Bacteria</taxon>
        <taxon>Pseudomonadati</taxon>
        <taxon>Pseudomonadota</taxon>
        <taxon>Gammaproteobacteria</taxon>
        <taxon>Lysobacterales</taxon>
        <taxon>Lysobacteraceae</taxon>
        <taxon>Novilysobacter</taxon>
    </lineage>
</organism>
<keyword evidence="8" id="KW-0625">Polysaccharide transport</keyword>
<dbReference type="InterPro" id="IPR013525">
    <property type="entry name" value="ABC2_TM"/>
</dbReference>
<dbReference type="GO" id="GO:0043190">
    <property type="term" value="C:ATP-binding cassette (ABC) transporter complex"/>
    <property type="evidence" value="ECO:0007669"/>
    <property type="project" value="InterPro"/>
</dbReference>
<evidence type="ECO:0000256" key="3">
    <source>
        <dbReference type="ARBA" id="ARBA00022448"/>
    </source>
</evidence>
<keyword evidence="9 10" id="KW-0472">Membrane</keyword>
<dbReference type="GO" id="GO:0015774">
    <property type="term" value="P:polysaccharide transport"/>
    <property type="evidence" value="ECO:0007669"/>
    <property type="project" value="UniProtKB-KW"/>
</dbReference>
<dbReference type="GO" id="GO:0015920">
    <property type="term" value="P:lipopolysaccharide transport"/>
    <property type="evidence" value="ECO:0007669"/>
    <property type="project" value="TreeGrafter"/>
</dbReference>
<gene>
    <name evidence="12" type="ORF">SAMN02745674_01152</name>
</gene>
<evidence type="ECO:0000256" key="9">
    <source>
        <dbReference type="ARBA" id="ARBA00023136"/>
    </source>
</evidence>
<dbReference type="InterPro" id="IPR000412">
    <property type="entry name" value="ABC_2_transport"/>
</dbReference>
<keyword evidence="4" id="KW-1003">Cell membrane</keyword>
<dbReference type="OrthoDB" id="9796017at2"/>
<keyword evidence="6 10" id="KW-0812">Transmembrane</keyword>
<sequence>MSEGFSSASIPVGARSSGAPGAFWRELKESFRNPEFWALSSWLDIIVRARKSRFGILWLLAPSVVYVFGLGLFFASMQPGGGSNSFYAYVALGAMVFRTLMSAVIGSATVFNGSHSFIMDGHMRLTDFLLQSLAKSFFDFCMYLPVVIVALVIADGISLTGLLWALPAVGLIYLNGLWISAVFSLAGARFPDFGQLLNTVSIFLFLLTPIIWYPEMMPAGSIRSLLMRLNPFYHFVEIFRAPILGDPVEVMSLWYVGIMTVAGLALATLVYRRYARFVPLWI</sequence>
<dbReference type="Proteomes" id="UP000190061">
    <property type="component" value="Unassembled WGS sequence"/>
</dbReference>
<keyword evidence="5" id="KW-0762">Sugar transport</keyword>
<feature type="domain" description="ABC-2 type transporter transmembrane" evidence="11">
    <location>
        <begin position="42"/>
        <end position="242"/>
    </location>
</feature>
<evidence type="ECO:0000256" key="1">
    <source>
        <dbReference type="ARBA" id="ARBA00004651"/>
    </source>
</evidence>
<evidence type="ECO:0000256" key="5">
    <source>
        <dbReference type="ARBA" id="ARBA00022597"/>
    </source>
</evidence>
<evidence type="ECO:0000256" key="4">
    <source>
        <dbReference type="ARBA" id="ARBA00022475"/>
    </source>
</evidence>
<evidence type="ECO:0000256" key="8">
    <source>
        <dbReference type="ARBA" id="ARBA00023047"/>
    </source>
</evidence>
<evidence type="ECO:0000313" key="13">
    <source>
        <dbReference type="Proteomes" id="UP000190061"/>
    </source>
</evidence>
<comment type="subcellular location">
    <subcellularLocation>
        <location evidence="1">Cell membrane</location>
        <topology evidence="1">Multi-pass membrane protein</topology>
    </subcellularLocation>
</comment>
<feature type="transmembrane region" description="Helical" evidence="10">
    <location>
        <begin position="193"/>
        <end position="213"/>
    </location>
</feature>
<evidence type="ECO:0000256" key="2">
    <source>
        <dbReference type="ARBA" id="ARBA00007783"/>
    </source>
</evidence>
<evidence type="ECO:0000256" key="7">
    <source>
        <dbReference type="ARBA" id="ARBA00022989"/>
    </source>
</evidence>
<keyword evidence="13" id="KW-1185">Reference proteome</keyword>
<evidence type="ECO:0000256" key="10">
    <source>
        <dbReference type="SAM" id="Phobius"/>
    </source>
</evidence>
<reference evidence="12 13" key="1">
    <citation type="submission" date="2017-02" db="EMBL/GenBank/DDBJ databases">
        <authorList>
            <person name="Peterson S.W."/>
        </authorList>
    </citation>
    <scope>NUCLEOTIDE SEQUENCE [LARGE SCALE GENOMIC DNA]</scope>
    <source>
        <strain evidence="12 13">DSM 21749</strain>
    </source>
</reference>
<feature type="transmembrane region" description="Helical" evidence="10">
    <location>
        <begin position="86"/>
        <end position="111"/>
    </location>
</feature>
<dbReference type="Pfam" id="PF01061">
    <property type="entry name" value="ABC2_membrane"/>
    <property type="match status" value="1"/>
</dbReference>
<dbReference type="PANTHER" id="PTHR30413:SF10">
    <property type="entry name" value="CAPSULE POLYSACCHARIDE EXPORT INNER-MEMBRANE PROTEIN CTRC"/>
    <property type="match status" value="1"/>
</dbReference>
<keyword evidence="3" id="KW-0813">Transport</keyword>
<dbReference type="EMBL" id="FUXP01000003">
    <property type="protein sequence ID" value="SJZ89841.1"/>
    <property type="molecule type" value="Genomic_DNA"/>
</dbReference>
<feature type="transmembrane region" description="Helical" evidence="10">
    <location>
        <begin position="56"/>
        <end position="74"/>
    </location>
</feature>
<evidence type="ECO:0000259" key="11">
    <source>
        <dbReference type="Pfam" id="PF01061"/>
    </source>
</evidence>